<dbReference type="PANTHER" id="PTHR12110">
    <property type="entry name" value="HYDROXYPYRUVATE ISOMERASE"/>
    <property type="match status" value="1"/>
</dbReference>
<organism evidence="2 3">
    <name type="scientific">Congzhengia minquanensis</name>
    <dbReference type="NCBI Taxonomy" id="2763657"/>
    <lineage>
        <taxon>Bacteria</taxon>
        <taxon>Bacillati</taxon>
        <taxon>Bacillota</taxon>
        <taxon>Clostridia</taxon>
        <taxon>Eubacteriales</taxon>
        <taxon>Oscillospiraceae</taxon>
        <taxon>Congzhengia</taxon>
    </lineage>
</organism>
<keyword evidence="2" id="KW-0413">Isomerase</keyword>
<dbReference type="InterPro" id="IPR013022">
    <property type="entry name" value="Xyl_isomerase-like_TIM-brl"/>
</dbReference>
<comment type="caution">
    <text evidence="2">The sequence shown here is derived from an EMBL/GenBank/DDBJ whole genome shotgun (WGS) entry which is preliminary data.</text>
</comment>
<keyword evidence="3" id="KW-1185">Reference proteome</keyword>
<proteinExistence type="predicted"/>
<feature type="domain" description="Xylose isomerase-like TIM barrel" evidence="1">
    <location>
        <begin position="20"/>
        <end position="268"/>
    </location>
</feature>
<gene>
    <name evidence="2" type="ORF">H8698_08530</name>
</gene>
<dbReference type="PANTHER" id="PTHR12110:SF41">
    <property type="entry name" value="INOSOSE DEHYDRATASE"/>
    <property type="match status" value="1"/>
</dbReference>
<sequence length="270" mass="29720">MKLGVFVTLSADIDTEFCRLRENGFSTCQLSVWDDRLKTDEMAELVNQAKKNHQIEITALWCGWEGPAKWNFSEGPLTLGLVPAAFRFTRMKNLMLGSDFAKKIGVTDIATHMGFLPENPGTTEFHEVVAAIRAVAEYMKSNGQYLLFETGQETPVALRRVIEAVGTGNLGINLDSANLILYGKANPVDALDVFGKFVRGVHAKDGLYPTDGQNLGEEVPIGQGKVDFPALIDRLKELGYSGALTIEREISGPEQIKDILEAKAFLEKLI</sequence>
<dbReference type="AlphaFoldDB" id="A0A926DNC2"/>
<dbReference type="GO" id="GO:0016853">
    <property type="term" value="F:isomerase activity"/>
    <property type="evidence" value="ECO:0007669"/>
    <property type="project" value="UniProtKB-KW"/>
</dbReference>
<protein>
    <submittedName>
        <fullName evidence="2">Sugar phosphate isomerase/epimerase</fullName>
    </submittedName>
</protein>
<dbReference type="EMBL" id="JACRSU010000003">
    <property type="protein sequence ID" value="MBC8541016.1"/>
    <property type="molecule type" value="Genomic_DNA"/>
</dbReference>
<dbReference type="InterPro" id="IPR050312">
    <property type="entry name" value="IolE/XylAMocC-like"/>
</dbReference>
<dbReference type="SUPFAM" id="SSF51658">
    <property type="entry name" value="Xylose isomerase-like"/>
    <property type="match status" value="1"/>
</dbReference>
<dbReference type="InterPro" id="IPR036237">
    <property type="entry name" value="Xyl_isomerase-like_sf"/>
</dbReference>
<name>A0A926DNC2_9FIRM</name>
<dbReference type="Gene3D" id="3.20.20.150">
    <property type="entry name" value="Divalent-metal-dependent TIM barrel enzymes"/>
    <property type="match status" value="1"/>
</dbReference>
<evidence type="ECO:0000313" key="3">
    <source>
        <dbReference type="Proteomes" id="UP000611762"/>
    </source>
</evidence>
<accession>A0A926DNC2</accession>
<dbReference type="RefSeq" id="WP_249312808.1">
    <property type="nucleotide sequence ID" value="NZ_JACRSU010000003.1"/>
</dbReference>
<reference evidence="2" key="1">
    <citation type="submission" date="2020-08" db="EMBL/GenBank/DDBJ databases">
        <title>Genome public.</title>
        <authorList>
            <person name="Liu C."/>
            <person name="Sun Q."/>
        </authorList>
    </citation>
    <scope>NUCLEOTIDE SEQUENCE</scope>
    <source>
        <strain evidence="2">H8</strain>
    </source>
</reference>
<evidence type="ECO:0000313" key="2">
    <source>
        <dbReference type="EMBL" id="MBC8541016.1"/>
    </source>
</evidence>
<dbReference type="Proteomes" id="UP000611762">
    <property type="component" value="Unassembled WGS sequence"/>
</dbReference>
<evidence type="ECO:0000259" key="1">
    <source>
        <dbReference type="Pfam" id="PF01261"/>
    </source>
</evidence>
<dbReference type="Pfam" id="PF01261">
    <property type="entry name" value="AP_endonuc_2"/>
    <property type="match status" value="1"/>
</dbReference>